<protein>
    <submittedName>
        <fullName evidence="2">Uncharacterized protein</fullName>
    </submittedName>
</protein>
<feature type="compositionally biased region" description="Low complexity" evidence="1">
    <location>
        <begin position="181"/>
        <end position="196"/>
    </location>
</feature>
<comment type="caution">
    <text evidence="2">The sequence shown here is derived from an EMBL/GenBank/DDBJ whole genome shotgun (WGS) entry which is preliminary data.</text>
</comment>
<feature type="compositionally biased region" description="Polar residues" evidence="1">
    <location>
        <begin position="44"/>
        <end position="63"/>
    </location>
</feature>
<evidence type="ECO:0000313" key="3">
    <source>
        <dbReference type="Proteomes" id="UP000765509"/>
    </source>
</evidence>
<keyword evidence="3" id="KW-1185">Reference proteome</keyword>
<dbReference type="EMBL" id="AVOT02051220">
    <property type="protein sequence ID" value="MBW0546233.1"/>
    <property type="molecule type" value="Genomic_DNA"/>
</dbReference>
<feature type="compositionally biased region" description="Low complexity" evidence="1">
    <location>
        <begin position="1"/>
        <end position="19"/>
    </location>
</feature>
<proteinExistence type="predicted"/>
<feature type="non-terminal residue" evidence="2">
    <location>
        <position position="1"/>
    </location>
</feature>
<dbReference type="Proteomes" id="UP000765509">
    <property type="component" value="Unassembled WGS sequence"/>
</dbReference>
<feature type="region of interest" description="Disordered" evidence="1">
    <location>
        <begin position="1"/>
        <end position="69"/>
    </location>
</feature>
<gene>
    <name evidence="2" type="ORF">O181_085948</name>
</gene>
<accession>A0A9Q3ILW5</accession>
<feature type="region of interest" description="Disordered" evidence="1">
    <location>
        <begin position="108"/>
        <end position="207"/>
    </location>
</feature>
<reference evidence="2" key="1">
    <citation type="submission" date="2021-03" db="EMBL/GenBank/DDBJ databases">
        <title>Draft genome sequence of rust myrtle Austropuccinia psidii MF-1, a brazilian biotype.</title>
        <authorList>
            <person name="Quecine M.C."/>
            <person name="Pachon D.M.R."/>
            <person name="Bonatelli M.L."/>
            <person name="Correr F.H."/>
            <person name="Franceschini L.M."/>
            <person name="Leite T.F."/>
            <person name="Margarido G.R.A."/>
            <person name="Almeida C.A."/>
            <person name="Ferrarezi J.A."/>
            <person name="Labate C.A."/>
        </authorList>
    </citation>
    <scope>NUCLEOTIDE SEQUENCE</scope>
    <source>
        <strain evidence="2">MF-1</strain>
    </source>
</reference>
<organism evidence="2 3">
    <name type="scientific">Austropuccinia psidii MF-1</name>
    <dbReference type="NCBI Taxonomy" id="1389203"/>
    <lineage>
        <taxon>Eukaryota</taxon>
        <taxon>Fungi</taxon>
        <taxon>Dikarya</taxon>
        <taxon>Basidiomycota</taxon>
        <taxon>Pucciniomycotina</taxon>
        <taxon>Pucciniomycetes</taxon>
        <taxon>Pucciniales</taxon>
        <taxon>Sphaerophragmiaceae</taxon>
        <taxon>Austropuccinia</taxon>
    </lineage>
</organism>
<sequence>SSIRDSSSDSEASESSIEIQTSPAPRGLITKEPFKGPAEVEVITPSNQMDLDQDIPVTNQKGKNFSPEERHKWRIPELPPVPKVSVQELVYGRKTERVGTSLKCLDRHNELLSSSEEVHGSRKDRRTSEGFDTKVLQRPRPTDKSLVEKPNILSEDQKKKLAQGKENSPLEAPQASTSKNPPQQVPSKPKQPPKTNQKGKQKAKGKANPNYLNCPVACLLLTVCPEFLVVFPLGTPVEIPPLVLVLTLIVL</sequence>
<name>A0A9Q3ILW5_9BASI</name>
<dbReference type="AlphaFoldDB" id="A0A9Q3ILW5"/>
<evidence type="ECO:0000256" key="1">
    <source>
        <dbReference type="SAM" id="MobiDB-lite"/>
    </source>
</evidence>
<feature type="compositionally biased region" description="Basic and acidic residues" evidence="1">
    <location>
        <begin position="108"/>
        <end position="132"/>
    </location>
</feature>
<evidence type="ECO:0000313" key="2">
    <source>
        <dbReference type="EMBL" id="MBW0546233.1"/>
    </source>
</evidence>